<dbReference type="SUPFAM" id="SSF52833">
    <property type="entry name" value="Thioredoxin-like"/>
    <property type="match status" value="1"/>
</dbReference>
<dbReference type="EMBL" id="BBLG01000001">
    <property type="protein sequence ID" value="GAK75080.1"/>
    <property type="molecule type" value="Genomic_DNA"/>
</dbReference>
<protein>
    <recommendedName>
        <fullName evidence="5">Arsenate reductase</fullName>
    </recommendedName>
</protein>
<dbReference type="Pfam" id="PF03960">
    <property type="entry name" value="ArsC"/>
    <property type="match status" value="1"/>
</dbReference>
<dbReference type="AlphaFoldDB" id="A0A081D834"/>
<sequence length="117" mass="13531">MKNLFIYLDSCNTCQRIKGELELTDDIALQNTKEEPATIEQVEFLKQQAGSYEALFNRRAQLYRGRGLHEKDLTEDDYKNLLLDHYTFLKRPILIYNNQAYIGNSKKVVAAAKEAIS</sequence>
<evidence type="ECO:0008006" key="5">
    <source>
        <dbReference type="Google" id="ProtNLM"/>
    </source>
</evidence>
<accession>A0A081D834</accession>
<proteinExistence type="inferred from homology"/>
<comment type="caution">
    <text evidence="3">The sequence shown here is derived from an EMBL/GenBank/DDBJ whole genome shotgun (WGS) entry which is preliminary data.</text>
</comment>
<dbReference type="PROSITE" id="PS51353">
    <property type="entry name" value="ARSC"/>
    <property type="match status" value="1"/>
</dbReference>
<dbReference type="InterPro" id="IPR006660">
    <property type="entry name" value="Arsenate_reductase-like"/>
</dbReference>
<gene>
    <name evidence="3" type="ORF">JCM19296_658</name>
</gene>
<organism evidence="3 4">
    <name type="scientific">Nonlabens ulvanivorans</name>
    <name type="common">Persicivirga ulvanivorans</name>
    <dbReference type="NCBI Taxonomy" id="906888"/>
    <lineage>
        <taxon>Bacteria</taxon>
        <taxon>Pseudomonadati</taxon>
        <taxon>Bacteroidota</taxon>
        <taxon>Flavobacteriia</taxon>
        <taxon>Flavobacteriales</taxon>
        <taxon>Flavobacteriaceae</taxon>
        <taxon>Nonlabens</taxon>
    </lineage>
</organism>
<dbReference type="Gene3D" id="3.40.30.10">
    <property type="entry name" value="Glutaredoxin"/>
    <property type="match status" value="1"/>
</dbReference>
<evidence type="ECO:0000313" key="3">
    <source>
        <dbReference type="EMBL" id="GAK75080.1"/>
    </source>
</evidence>
<evidence type="ECO:0000313" key="4">
    <source>
        <dbReference type="Proteomes" id="UP000028980"/>
    </source>
</evidence>
<dbReference type="InterPro" id="IPR036249">
    <property type="entry name" value="Thioredoxin-like_sf"/>
</dbReference>
<dbReference type="Proteomes" id="UP000028980">
    <property type="component" value="Unassembled WGS sequence"/>
</dbReference>
<reference evidence="3 4" key="1">
    <citation type="journal article" date="2014" name="Genome Announc.">
        <title>Draft Genome Sequences of Marine Flavobacterium Nonlabens Strains NR17, NR24, NR27, NR32, NR33, and Ara13.</title>
        <authorList>
            <person name="Nakanishi M."/>
            <person name="Meirelles P."/>
            <person name="Suzuki R."/>
            <person name="Takatani N."/>
            <person name="Mino S."/>
            <person name="Suda W."/>
            <person name="Oshima K."/>
            <person name="Hattori M."/>
            <person name="Ohkuma M."/>
            <person name="Hosokawa M."/>
            <person name="Miyashita K."/>
            <person name="Thompson F.L."/>
            <person name="Niwa A."/>
            <person name="Sawabe T."/>
            <person name="Sawabe T."/>
        </authorList>
    </citation>
    <scope>NUCLEOTIDE SEQUENCE [LARGE SCALE GENOMIC DNA]</scope>
    <source>
        <strain evidence="4">JCM19296</strain>
    </source>
</reference>
<comment type="similarity">
    <text evidence="1 2">Belongs to the ArsC family.</text>
</comment>
<name>A0A081D834_NONUL</name>
<evidence type="ECO:0000256" key="1">
    <source>
        <dbReference type="ARBA" id="ARBA00007198"/>
    </source>
</evidence>
<evidence type="ECO:0000256" key="2">
    <source>
        <dbReference type="PROSITE-ProRule" id="PRU01282"/>
    </source>
</evidence>